<feature type="domain" description="Cytochrome c" evidence="21">
    <location>
        <begin position="217"/>
        <end position="311"/>
    </location>
</feature>
<dbReference type="EMBL" id="QYBB01000006">
    <property type="protein sequence ID" value="RYC32658.1"/>
    <property type="molecule type" value="Genomic_DNA"/>
</dbReference>
<dbReference type="GO" id="GO:0005507">
    <property type="term" value="F:copper ion binding"/>
    <property type="evidence" value="ECO:0007669"/>
    <property type="project" value="InterPro"/>
</dbReference>
<keyword evidence="12 18" id="KW-0408">Iron</keyword>
<dbReference type="EC" id="7.1.1.9" evidence="3"/>
<evidence type="ECO:0000256" key="13">
    <source>
        <dbReference type="ARBA" id="ARBA00023008"/>
    </source>
</evidence>
<keyword evidence="23" id="KW-1185">Reference proteome</keyword>
<feature type="transmembrane region" description="Helical" evidence="19">
    <location>
        <begin position="25"/>
        <end position="51"/>
    </location>
</feature>
<reference evidence="22 23" key="2">
    <citation type="submission" date="2019-02" db="EMBL/GenBank/DDBJ databases">
        <title>'Lichenibacterium ramalinii' gen. nov. sp. nov., 'Lichenibacterium minor' gen. nov. sp. nov.</title>
        <authorList>
            <person name="Pankratov T."/>
        </authorList>
    </citation>
    <scope>NUCLEOTIDE SEQUENCE [LARGE SCALE GENOMIC DNA]</scope>
    <source>
        <strain evidence="22 23">RmlP026</strain>
    </source>
</reference>
<dbReference type="PROSITE" id="PS00078">
    <property type="entry name" value="COX2"/>
    <property type="match status" value="1"/>
</dbReference>
<dbReference type="SUPFAM" id="SSF49503">
    <property type="entry name" value="Cupredoxins"/>
    <property type="match status" value="1"/>
</dbReference>
<evidence type="ECO:0000256" key="15">
    <source>
        <dbReference type="ARBA" id="ARBA00024688"/>
    </source>
</evidence>
<evidence type="ECO:0000259" key="21">
    <source>
        <dbReference type="PROSITE" id="PS51007"/>
    </source>
</evidence>
<keyword evidence="22" id="KW-0560">Oxidoreductase</keyword>
<reference evidence="22 23" key="1">
    <citation type="submission" date="2018-12" db="EMBL/GenBank/DDBJ databases">
        <authorList>
            <person name="Grouzdev D.S."/>
            <person name="Krutkina M.S."/>
        </authorList>
    </citation>
    <scope>NUCLEOTIDE SEQUENCE [LARGE SCALE GENOMIC DNA]</scope>
    <source>
        <strain evidence="22 23">RmlP026</strain>
    </source>
</reference>
<dbReference type="InterPro" id="IPR002429">
    <property type="entry name" value="CcO_II-like_C"/>
</dbReference>
<dbReference type="Gene3D" id="1.10.287.90">
    <property type="match status" value="1"/>
</dbReference>
<protein>
    <recommendedName>
        <fullName evidence="3">cytochrome-c oxidase</fullName>
        <ecNumber evidence="3">7.1.1.9</ecNumber>
    </recommendedName>
    <alternativeName>
        <fullName evidence="16">Cytochrome aa3 subunit 2</fullName>
    </alternativeName>
</protein>
<evidence type="ECO:0000256" key="5">
    <source>
        <dbReference type="ARBA" id="ARBA00022617"/>
    </source>
</evidence>
<dbReference type="InterPro" id="IPR008972">
    <property type="entry name" value="Cupredoxin"/>
</dbReference>
<evidence type="ECO:0000313" key="23">
    <source>
        <dbReference type="Proteomes" id="UP000290759"/>
    </source>
</evidence>
<evidence type="ECO:0000256" key="10">
    <source>
        <dbReference type="ARBA" id="ARBA00022982"/>
    </source>
</evidence>
<proteinExistence type="inferred from homology"/>
<dbReference type="NCBIfam" id="TIGR02866">
    <property type="entry name" value="CoxB"/>
    <property type="match status" value="1"/>
</dbReference>
<keyword evidence="7 19" id="KW-0812">Transmembrane</keyword>
<dbReference type="CDD" id="cd13915">
    <property type="entry name" value="CuRO_HCO_II_like_2"/>
    <property type="match status" value="1"/>
</dbReference>
<keyword evidence="14 19" id="KW-0472">Membrane</keyword>
<dbReference type="GO" id="GO:0042773">
    <property type="term" value="P:ATP synthesis coupled electron transport"/>
    <property type="evidence" value="ECO:0007669"/>
    <property type="project" value="TreeGrafter"/>
</dbReference>
<evidence type="ECO:0000256" key="19">
    <source>
        <dbReference type="SAM" id="Phobius"/>
    </source>
</evidence>
<evidence type="ECO:0000259" key="20">
    <source>
        <dbReference type="PROSITE" id="PS50857"/>
    </source>
</evidence>
<evidence type="ECO:0000256" key="7">
    <source>
        <dbReference type="ARBA" id="ARBA00022692"/>
    </source>
</evidence>
<evidence type="ECO:0000256" key="3">
    <source>
        <dbReference type="ARBA" id="ARBA00012949"/>
    </source>
</evidence>
<sequence length="319" mass="35112">MNGIGHALDIWPAAASASAVEADHLILSFTVLTLFLTVPIFIAFTWFAIVYRKGVKADRRHSETRSSAIEMTWMIGPFILTLFFFAWGAQLFMHHKTLPAGGLQIDAIGRQWMWKFQHPGGQSEINDLHVPVGENVVMHMISQDVIHAFYLPALRIQMDVLPDRYTNLWFKADKVGSYHLFCSEYCGTDHSVMGGTITVMEPAAYQQWLAASGSDMSLASAGEALFGSYGCSGCHQGQSTVRAPSLAGLYGKPVPMEDGRTVVADDSYIRDKILNPNDNLIAGYKQVMPSFKGVIAEDDLLRLVAYIKSTGVKTTGSLQ</sequence>
<evidence type="ECO:0000256" key="2">
    <source>
        <dbReference type="ARBA" id="ARBA00007866"/>
    </source>
</evidence>
<dbReference type="PANTHER" id="PTHR22888">
    <property type="entry name" value="CYTOCHROME C OXIDASE, SUBUNIT II"/>
    <property type="match status" value="1"/>
</dbReference>
<dbReference type="PROSITE" id="PS51007">
    <property type="entry name" value="CYTC"/>
    <property type="match status" value="1"/>
</dbReference>
<evidence type="ECO:0000256" key="6">
    <source>
        <dbReference type="ARBA" id="ARBA00022660"/>
    </source>
</evidence>
<feature type="transmembrane region" description="Helical" evidence="19">
    <location>
        <begin position="72"/>
        <end position="93"/>
    </location>
</feature>
<dbReference type="GO" id="GO:0016491">
    <property type="term" value="F:oxidoreductase activity"/>
    <property type="evidence" value="ECO:0007669"/>
    <property type="project" value="UniProtKB-KW"/>
</dbReference>
<dbReference type="InterPro" id="IPR036909">
    <property type="entry name" value="Cyt_c-like_dom_sf"/>
</dbReference>
<dbReference type="RefSeq" id="WP_129225245.1">
    <property type="nucleotide sequence ID" value="NZ_QYBB01000006.1"/>
</dbReference>
<dbReference type="InterPro" id="IPR036257">
    <property type="entry name" value="Cyt_c_oxidase_su2_TM_sf"/>
</dbReference>
<dbReference type="Pfam" id="PF00034">
    <property type="entry name" value="Cytochrom_C"/>
    <property type="match status" value="1"/>
</dbReference>
<dbReference type="InterPro" id="IPR001505">
    <property type="entry name" value="Copper_CuA"/>
</dbReference>
<comment type="similarity">
    <text evidence="2">Belongs to the cytochrome c oxidase subunit 2 family.</text>
</comment>
<keyword evidence="11 19" id="KW-1133">Transmembrane helix</keyword>
<keyword evidence="8 18" id="KW-0479">Metal-binding</keyword>
<keyword evidence="6" id="KW-0679">Respiratory chain</keyword>
<comment type="subcellular location">
    <subcellularLocation>
        <location evidence="1">Membrane</location>
        <topology evidence="1">Multi-pass membrane protein</topology>
    </subcellularLocation>
</comment>
<dbReference type="GO" id="GO:0016020">
    <property type="term" value="C:membrane"/>
    <property type="evidence" value="ECO:0007669"/>
    <property type="project" value="UniProtKB-SubCell"/>
</dbReference>
<dbReference type="OrthoDB" id="9781261at2"/>
<keyword evidence="5 18" id="KW-0349">Heme</keyword>
<evidence type="ECO:0000256" key="17">
    <source>
        <dbReference type="ARBA" id="ARBA00047816"/>
    </source>
</evidence>
<dbReference type="InterPro" id="IPR045187">
    <property type="entry name" value="CcO_II"/>
</dbReference>
<keyword evidence="9" id="KW-1278">Translocase</keyword>
<comment type="caution">
    <text evidence="22">The sequence shown here is derived from an EMBL/GenBank/DDBJ whole genome shotgun (WGS) entry which is preliminary data.</text>
</comment>
<dbReference type="PROSITE" id="PS50857">
    <property type="entry name" value="COX2_CUA"/>
    <property type="match status" value="1"/>
</dbReference>
<keyword evidence="10" id="KW-0249">Electron transport</keyword>
<evidence type="ECO:0000256" key="16">
    <source>
        <dbReference type="ARBA" id="ARBA00031399"/>
    </source>
</evidence>
<dbReference type="AlphaFoldDB" id="A0A4Q2U9P3"/>
<keyword evidence="4" id="KW-0813">Transport</keyword>
<dbReference type="GO" id="GO:0004129">
    <property type="term" value="F:cytochrome-c oxidase activity"/>
    <property type="evidence" value="ECO:0007669"/>
    <property type="project" value="UniProtKB-EC"/>
</dbReference>
<evidence type="ECO:0000256" key="11">
    <source>
        <dbReference type="ARBA" id="ARBA00022989"/>
    </source>
</evidence>
<dbReference type="Pfam" id="PF00116">
    <property type="entry name" value="COX2"/>
    <property type="match status" value="1"/>
</dbReference>
<dbReference type="GO" id="GO:0020037">
    <property type="term" value="F:heme binding"/>
    <property type="evidence" value="ECO:0007669"/>
    <property type="project" value="InterPro"/>
</dbReference>
<gene>
    <name evidence="22" type="primary">coxB</name>
    <name evidence="22" type="ORF">D3273_08000</name>
</gene>
<dbReference type="Gene3D" id="2.60.40.420">
    <property type="entry name" value="Cupredoxins - blue copper proteins"/>
    <property type="match status" value="1"/>
</dbReference>
<evidence type="ECO:0000256" key="8">
    <source>
        <dbReference type="ARBA" id="ARBA00022723"/>
    </source>
</evidence>
<dbReference type="Gene3D" id="1.10.760.10">
    <property type="entry name" value="Cytochrome c-like domain"/>
    <property type="match status" value="1"/>
</dbReference>
<dbReference type="SUPFAM" id="SSF46626">
    <property type="entry name" value="Cytochrome c"/>
    <property type="match status" value="1"/>
</dbReference>
<dbReference type="Proteomes" id="UP000290759">
    <property type="component" value="Unassembled WGS sequence"/>
</dbReference>
<evidence type="ECO:0000256" key="9">
    <source>
        <dbReference type="ARBA" id="ARBA00022967"/>
    </source>
</evidence>
<accession>A0A4Q2U9P3</accession>
<comment type="catalytic activity">
    <reaction evidence="17">
        <text>4 Fe(II)-[cytochrome c] + O2 + 8 H(+)(in) = 4 Fe(III)-[cytochrome c] + 2 H2O + 4 H(+)(out)</text>
        <dbReference type="Rhea" id="RHEA:11436"/>
        <dbReference type="Rhea" id="RHEA-COMP:10350"/>
        <dbReference type="Rhea" id="RHEA-COMP:14399"/>
        <dbReference type="ChEBI" id="CHEBI:15377"/>
        <dbReference type="ChEBI" id="CHEBI:15378"/>
        <dbReference type="ChEBI" id="CHEBI:15379"/>
        <dbReference type="ChEBI" id="CHEBI:29033"/>
        <dbReference type="ChEBI" id="CHEBI:29034"/>
        <dbReference type="EC" id="7.1.1.9"/>
    </reaction>
</comment>
<name>A0A4Q2U9P3_9HYPH</name>
<comment type="function">
    <text evidence="15">Subunits I and II form the functional core of the enzyme complex. Electrons originating in cytochrome c are transferred via heme a and Cu(A) to the binuclear center formed by heme a3 and Cu(B).</text>
</comment>
<evidence type="ECO:0000256" key="18">
    <source>
        <dbReference type="PROSITE-ProRule" id="PRU00433"/>
    </source>
</evidence>
<evidence type="ECO:0000256" key="12">
    <source>
        <dbReference type="ARBA" id="ARBA00023004"/>
    </source>
</evidence>
<dbReference type="PANTHER" id="PTHR22888:SF9">
    <property type="entry name" value="CYTOCHROME C OXIDASE SUBUNIT 2"/>
    <property type="match status" value="1"/>
</dbReference>
<feature type="domain" description="Cytochrome oxidase subunit II copper A binding" evidence="20">
    <location>
        <begin position="100"/>
        <end position="211"/>
    </location>
</feature>
<evidence type="ECO:0000256" key="1">
    <source>
        <dbReference type="ARBA" id="ARBA00004141"/>
    </source>
</evidence>
<dbReference type="SUPFAM" id="SSF81464">
    <property type="entry name" value="Cytochrome c oxidase subunit II-like, transmembrane region"/>
    <property type="match status" value="1"/>
</dbReference>
<organism evidence="22 23">
    <name type="scientific">Lichenibacterium minor</name>
    <dbReference type="NCBI Taxonomy" id="2316528"/>
    <lineage>
        <taxon>Bacteria</taxon>
        <taxon>Pseudomonadati</taxon>
        <taxon>Pseudomonadota</taxon>
        <taxon>Alphaproteobacteria</taxon>
        <taxon>Hyphomicrobiales</taxon>
        <taxon>Lichenihabitantaceae</taxon>
        <taxon>Lichenibacterium</taxon>
    </lineage>
</organism>
<evidence type="ECO:0000256" key="4">
    <source>
        <dbReference type="ARBA" id="ARBA00022448"/>
    </source>
</evidence>
<dbReference type="InterPro" id="IPR009056">
    <property type="entry name" value="Cyt_c-like_dom"/>
</dbReference>
<dbReference type="InterPro" id="IPR014222">
    <property type="entry name" value="Cyt_c_oxidase_su2"/>
</dbReference>
<evidence type="ECO:0000313" key="22">
    <source>
        <dbReference type="EMBL" id="RYC32658.1"/>
    </source>
</evidence>
<evidence type="ECO:0000256" key="14">
    <source>
        <dbReference type="ARBA" id="ARBA00023136"/>
    </source>
</evidence>
<keyword evidence="13" id="KW-0186">Copper</keyword>